<accession>A0A816DGB4</accession>
<feature type="non-terminal residue" evidence="2">
    <location>
        <position position="64"/>
    </location>
</feature>
<reference evidence="2" key="1">
    <citation type="submission" date="2021-02" db="EMBL/GenBank/DDBJ databases">
        <authorList>
            <person name="Nowell W R."/>
        </authorList>
    </citation>
    <scope>NUCLEOTIDE SEQUENCE</scope>
</reference>
<organism evidence="2 4">
    <name type="scientific">Rotaria magnacalcarata</name>
    <dbReference type="NCBI Taxonomy" id="392030"/>
    <lineage>
        <taxon>Eukaryota</taxon>
        <taxon>Metazoa</taxon>
        <taxon>Spiralia</taxon>
        <taxon>Gnathifera</taxon>
        <taxon>Rotifera</taxon>
        <taxon>Eurotatoria</taxon>
        <taxon>Bdelloidea</taxon>
        <taxon>Philodinida</taxon>
        <taxon>Philodinidae</taxon>
        <taxon>Rotaria</taxon>
    </lineage>
</organism>
<comment type="caution">
    <text evidence="2">The sequence shown here is derived from an EMBL/GenBank/DDBJ whole genome shotgun (WGS) entry which is preliminary data.</text>
</comment>
<evidence type="ECO:0000256" key="1">
    <source>
        <dbReference type="SAM" id="MobiDB-lite"/>
    </source>
</evidence>
<gene>
    <name evidence="3" type="ORF">GIL414_LOCUS76820</name>
    <name evidence="2" type="ORF">KQP761_LOCUS27088</name>
</gene>
<feature type="region of interest" description="Disordered" evidence="1">
    <location>
        <begin position="1"/>
        <end position="29"/>
    </location>
</feature>
<dbReference type="EMBL" id="CAJOBJ010346203">
    <property type="protein sequence ID" value="CAF5201723.1"/>
    <property type="molecule type" value="Genomic_DNA"/>
</dbReference>
<protein>
    <submittedName>
        <fullName evidence="2">Uncharacterized protein</fullName>
    </submittedName>
</protein>
<dbReference type="Proteomes" id="UP000663834">
    <property type="component" value="Unassembled WGS sequence"/>
</dbReference>
<proteinExistence type="predicted"/>
<name>A0A816DGB4_9BILA</name>
<dbReference type="Proteomes" id="UP000681720">
    <property type="component" value="Unassembled WGS sequence"/>
</dbReference>
<evidence type="ECO:0000313" key="4">
    <source>
        <dbReference type="Proteomes" id="UP000663834"/>
    </source>
</evidence>
<dbReference type="OrthoDB" id="10112522at2759"/>
<feature type="compositionally biased region" description="Polar residues" evidence="1">
    <location>
        <begin position="11"/>
        <end position="26"/>
    </location>
</feature>
<evidence type="ECO:0000313" key="3">
    <source>
        <dbReference type="EMBL" id="CAF5201723.1"/>
    </source>
</evidence>
<evidence type="ECO:0000313" key="2">
    <source>
        <dbReference type="EMBL" id="CAF1636024.1"/>
    </source>
</evidence>
<sequence length="64" mass="6973">MGGTNPKPTIPVSTVSAGTSRTTTSDAIPPRRRMIQNYLVIWVDGNIDENTEDCRNTLAQLRAA</sequence>
<dbReference type="AlphaFoldDB" id="A0A816DGB4"/>
<dbReference type="EMBL" id="CAJNOW010014884">
    <property type="protein sequence ID" value="CAF1636024.1"/>
    <property type="molecule type" value="Genomic_DNA"/>
</dbReference>